<feature type="coiled-coil region" evidence="1">
    <location>
        <begin position="212"/>
        <end position="242"/>
    </location>
</feature>
<evidence type="ECO:0000256" key="1">
    <source>
        <dbReference type="SAM" id="Coils"/>
    </source>
</evidence>
<proteinExistence type="predicted"/>
<name>A0ABR3PCZ4_9PEZI</name>
<sequence>MDTGLEDVWYNWLGSSYQSIRFLKNTPKKESSETKGKKPISKVEEHISNLTQSLSETQVALAQAGDAEKTARDQHAGCAEALTKQKNVNQHLEQEMRRLYGELEESQLKRDDQAAVHERLKERISELVGKIKQAEKDADETRHQMDHERLIHLQEREALRVVHAAHEDCLASLRAAQETLVAYQEDLALRDGIIQNLKRHKSRISSKLGYFSSSLRRTAKELEDTKKRLAQVSDQLGQAEQIIQQHFTMLSSLETYKQRLAEELGHLRSNYEDRTQQLVRMRETLLEKNDTIAELRDQVEEQATQLRDTKSRALSTQQELADTVAGLATAKEATTSAERDILDIREHFAKVSNEKDHTIAEMDSERKELRMALEAAWHENDALKSDLVICQTQASTSEERLAEEIAAHSRTSAAAEAQRLRLQHSIDDLRSNLERANGDLKQTRETLFALNEKCHSLARAQMSLASYQKRTKILLDTEQTHKRHDSGTFVDDFPPHEREDTISRISTSDGSSHDFHNDDDDDDNDNVNNENNNESNEANNMKKCDVNVAFMLKVKARQQVVHRLQQSAQRSPIGVAPEDVHTRGPESIFEPINTEGTHAPASKARHTPPHLDLQPLSLLQRQQPGRGKVPGSLFVDFSQLPDTPPITPASTIDGFFPPAFSTTTSSSTTTTSSTRPMSNATTASHPSLFPQLSSSSSASAQQQHQQQSQHPKRVRFADEGYQTDEEVAADSTLTTTSEHQIWDIIGNLDRARRGFKTVKRRQRQKNLQLASGAATDAV</sequence>
<feature type="compositionally biased region" description="Low complexity" evidence="2">
    <location>
        <begin position="684"/>
        <end position="709"/>
    </location>
</feature>
<feature type="coiled-coil region" evidence="1">
    <location>
        <begin position="278"/>
        <end position="312"/>
    </location>
</feature>
<organism evidence="3 4">
    <name type="scientific">Neodothiora populina</name>
    <dbReference type="NCBI Taxonomy" id="2781224"/>
    <lineage>
        <taxon>Eukaryota</taxon>
        <taxon>Fungi</taxon>
        <taxon>Dikarya</taxon>
        <taxon>Ascomycota</taxon>
        <taxon>Pezizomycotina</taxon>
        <taxon>Dothideomycetes</taxon>
        <taxon>Dothideomycetidae</taxon>
        <taxon>Dothideales</taxon>
        <taxon>Dothioraceae</taxon>
        <taxon>Neodothiora</taxon>
    </lineage>
</organism>
<evidence type="ECO:0000313" key="4">
    <source>
        <dbReference type="Proteomes" id="UP001562354"/>
    </source>
</evidence>
<dbReference type="EMBL" id="JBFMKM010000009">
    <property type="protein sequence ID" value="KAL1304032.1"/>
    <property type="molecule type" value="Genomic_DNA"/>
</dbReference>
<protein>
    <submittedName>
        <fullName evidence="3">Uncharacterized protein</fullName>
    </submittedName>
</protein>
<feature type="region of interest" description="Disordered" evidence="2">
    <location>
        <begin position="476"/>
        <end position="540"/>
    </location>
</feature>
<keyword evidence="4" id="KW-1185">Reference proteome</keyword>
<feature type="coiled-coil region" evidence="1">
    <location>
        <begin position="82"/>
        <end position="144"/>
    </location>
</feature>
<reference evidence="3 4" key="1">
    <citation type="submission" date="2024-07" db="EMBL/GenBank/DDBJ databases">
        <title>Draft sequence of the Neodothiora populina.</title>
        <authorList>
            <person name="Drown D.D."/>
            <person name="Schuette U.S."/>
            <person name="Buechlein A.B."/>
            <person name="Rusch D.R."/>
            <person name="Winton L.W."/>
            <person name="Adams G.A."/>
        </authorList>
    </citation>
    <scope>NUCLEOTIDE SEQUENCE [LARGE SCALE GENOMIC DNA]</scope>
    <source>
        <strain evidence="3 4">CPC 39397</strain>
    </source>
</reference>
<dbReference type="GeneID" id="95974173"/>
<feature type="region of interest" description="Disordered" evidence="2">
    <location>
        <begin position="648"/>
        <end position="714"/>
    </location>
</feature>
<evidence type="ECO:0000256" key="2">
    <source>
        <dbReference type="SAM" id="MobiDB-lite"/>
    </source>
</evidence>
<feature type="compositionally biased region" description="Low complexity" evidence="2">
    <location>
        <begin position="661"/>
        <end position="674"/>
    </location>
</feature>
<evidence type="ECO:0000313" key="3">
    <source>
        <dbReference type="EMBL" id="KAL1304032.1"/>
    </source>
</evidence>
<gene>
    <name evidence="3" type="ORF">AAFC00_000470</name>
</gene>
<feature type="compositionally biased region" description="Basic and acidic residues" evidence="2">
    <location>
        <begin position="493"/>
        <end position="502"/>
    </location>
</feature>
<dbReference type="RefSeq" id="XP_069200307.1">
    <property type="nucleotide sequence ID" value="XM_069344511.1"/>
</dbReference>
<accession>A0ABR3PCZ4</accession>
<keyword evidence="1" id="KW-0175">Coiled coil</keyword>
<feature type="coiled-coil region" evidence="1">
    <location>
        <begin position="419"/>
        <end position="453"/>
    </location>
</feature>
<feature type="compositionally biased region" description="Low complexity" evidence="2">
    <location>
        <begin position="526"/>
        <end position="539"/>
    </location>
</feature>
<comment type="caution">
    <text evidence="3">The sequence shown here is derived from an EMBL/GenBank/DDBJ whole genome shotgun (WGS) entry which is preliminary data.</text>
</comment>
<dbReference type="Proteomes" id="UP001562354">
    <property type="component" value="Unassembled WGS sequence"/>
</dbReference>